<sequence>MALFIYLFHLKPLKRTAMCILGSSSLPKIGLAGLATKKILPVVKKKSSDNDQKKILVGLSLKSGEKDQDVPTVPSNPRQTVLVPSISPLGLQIMVQKQELGTNETEKKKTKGTGSDIGQSSKWPLEDDDDLEVLEEVGLSKKARKLEDHVLPHPNLHKTWQRVGTKSP</sequence>
<dbReference type="EMBL" id="JBFOLJ010000010">
    <property type="protein sequence ID" value="KAL2502189.1"/>
    <property type="molecule type" value="Genomic_DNA"/>
</dbReference>
<accession>A0ABD1SNA8</accession>
<evidence type="ECO:0000313" key="3">
    <source>
        <dbReference type="Proteomes" id="UP001604277"/>
    </source>
</evidence>
<evidence type="ECO:0000256" key="1">
    <source>
        <dbReference type="SAM" id="MobiDB-lite"/>
    </source>
</evidence>
<comment type="caution">
    <text evidence="2">The sequence shown here is derived from an EMBL/GenBank/DDBJ whole genome shotgun (WGS) entry which is preliminary data.</text>
</comment>
<organism evidence="2 3">
    <name type="scientific">Forsythia ovata</name>
    <dbReference type="NCBI Taxonomy" id="205694"/>
    <lineage>
        <taxon>Eukaryota</taxon>
        <taxon>Viridiplantae</taxon>
        <taxon>Streptophyta</taxon>
        <taxon>Embryophyta</taxon>
        <taxon>Tracheophyta</taxon>
        <taxon>Spermatophyta</taxon>
        <taxon>Magnoliopsida</taxon>
        <taxon>eudicotyledons</taxon>
        <taxon>Gunneridae</taxon>
        <taxon>Pentapetalae</taxon>
        <taxon>asterids</taxon>
        <taxon>lamiids</taxon>
        <taxon>Lamiales</taxon>
        <taxon>Oleaceae</taxon>
        <taxon>Forsythieae</taxon>
        <taxon>Forsythia</taxon>
    </lineage>
</organism>
<keyword evidence="3" id="KW-1185">Reference proteome</keyword>
<dbReference type="Proteomes" id="UP001604277">
    <property type="component" value="Unassembled WGS sequence"/>
</dbReference>
<name>A0ABD1SNA8_9LAMI</name>
<feature type="region of interest" description="Disordered" evidence="1">
    <location>
        <begin position="97"/>
        <end position="129"/>
    </location>
</feature>
<feature type="region of interest" description="Disordered" evidence="1">
    <location>
        <begin position="145"/>
        <end position="168"/>
    </location>
</feature>
<reference evidence="3" key="1">
    <citation type="submission" date="2024-07" db="EMBL/GenBank/DDBJ databases">
        <title>Two chromosome-level genome assemblies of Korean endemic species Abeliophyllum distichum and Forsythia ovata (Oleaceae).</title>
        <authorList>
            <person name="Jang H."/>
        </authorList>
    </citation>
    <scope>NUCLEOTIDE SEQUENCE [LARGE SCALE GENOMIC DNA]</scope>
</reference>
<gene>
    <name evidence="2" type="ORF">Fot_36037</name>
</gene>
<protein>
    <submittedName>
        <fullName evidence="2">Uncharacterized protein</fullName>
    </submittedName>
</protein>
<dbReference type="AlphaFoldDB" id="A0ABD1SNA8"/>
<evidence type="ECO:0000313" key="2">
    <source>
        <dbReference type="EMBL" id="KAL2502189.1"/>
    </source>
</evidence>
<proteinExistence type="predicted"/>